<dbReference type="Gene3D" id="2.40.50.100">
    <property type="match status" value="1"/>
</dbReference>
<dbReference type="NCBIfam" id="TIGR02971">
    <property type="entry name" value="heterocyst_DevB"/>
    <property type="match status" value="1"/>
</dbReference>
<evidence type="ECO:0000313" key="6">
    <source>
        <dbReference type="EMBL" id="PSB34344.1"/>
    </source>
</evidence>
<keyword evidence="4" id="KW-0472">Membrane</keyword>
<evidence type="ECO:0000256" key="2">
    <source>
        <dbReference type="ARBA" id="ARBA00023054"/>
    </source>
</evidence>
<keyword evidence="2 3" id="KW-0175">Coiled coil</keyword>
<dbReference type="AlphaFoldDB" id="A0A2T1ENN3"/>
<name>A0A2T1ENN3_9CYAN</name>
<protein>
    <submittedName>
        <fullName evidence="6">HlyD family secretion protein</fullName>
    </submittedName>
</protein>
<organism evidence="6 7">
    <name type="scientific">Stenomitos frigidus ULC18</name>
    <dbReference type="NCBI Taxonomy" id="2107698"/>
    <lineage>
        <taxon>Bacteria</taxon>
        <taxon>Bacillati</taxon>
        <taxon>Cyanobacteriota</taxon>
        <taxon>Cyanophyceae</taxon>
        <taxon>Leptolyngbyales</taxon>
        <taxon>Leptolyngbyaceae</taxon>
        <taxon>Stenomitos</taxon>
    </lineage>
</organism>
<dbReference type="PANTHER" id="PTHR32347:SF27">
    <property type="entry name" value="RND EFFLUX PUMP MEMBRANE FUSION PROTEIN BARREL-SANDWICH DOMAIN-CONTAINING PROTEIN"/>
    <property type="match status" value="1"/>
</dbReference>
<evidence type="ECO:0000259" key="5">
    <source>
        <dbReference type="Pfam" id="PF25881"/>
    </source>
</evidence>
<keyword evidence="4" id="KW-0812">Transmembrane</keyword>
<dbReference type="Proteomes" id="UP000239576">
    <property type="component" value="Unassembled WGS sequence"/>
</dbReference>
<keyword evidence="7" id="KW-1185">Reference proteome</keyword>
<proteinExistence type="predicted"/>
<evidence type="ECO:0000256" key="3">
    <source>
        <dbReference type="SAM" id="Coils"/>
    </source>
</evidence>
<evidence type="ECO:0000256" key="1">
    <source>
        <dbReference type="ARBA" id="ARBA00004196"/>
    </source>
</evidence>
<dbReference type="SUPFAM" id="SSF111369">
    <property type="entry name" value="HlyD-like secretion proteins"/>
    <property type="match status" value="1"/>
</dbReference>
<evidence type="ECO:0000313" key="7">
    <source>
        <dbReference type="Proteomes" id="UP000239576"/>
    </source>
</evidence>
<dbReference type="InterPro" id="IPR014315">
    <property type="entry name" value="ABC_heterocyst_DevB"/>
</dbReference>
<dbReference type="InterPro" id="IPR059052">
    <property type="entry name" value="HH_YbhG-like"/>
</dbReference>
<dbReference type="OrthoDB" id="264111at2"/>
<dbReference type="InterPro" id="IPR050465">
    <property type="entry name" value="UPF0194_transport"/>
</dbReference>
<dbReference type="PANTHER" id="PTHR32347">
    <property type="entry name" value="EFFLUX SYSTEM COMPONENT YKNX-RELATED"/>
    <property type="match status" value="1"/>
</dbReference>
<accession>A0A2T1ENN3</accession>
<dbReference type="Gene3D" id="2.40.30.170">
    <property type="match status" value="1"/>
</dbReference>
<comment type="caution">
    <text evidence="6">The sequence shown here is derived from an EMBL/GenBank/DDBJ whole genome shotgun (WGS) entry which is preliminary data.</text>
</comment>
<feature type="domain" description="YbhG-like alpha-helical hairpin" evidence="5">
    <location>
        <begin position="115"/>
        <end position="235"/>
    </location>
</feature>
<dbReference type="Pfam" id="PF25881">
    <property type="entry name" value="HH_YBHG"/>
    <property type="match status" value="1"/>
</dbReference>
<evidence type="ECO:0000256" key="4">
    <source>
        <dbReference type="SAM" id="Phobius"/>
    </source>
</evidence>
<dbReference type="EMBL" id="PVWK01000014">
    <property type="protein sequence ID" value="PSB34344.1"/>
    <property type="molecule type" value="Genomic_DNA"/>
</dbReference>
<reference evidence="7" key="1">
    <citation type="submission" date="2018-02" db="EMBL/GenBank/DDBJ databases">
        <authorList>
            <person name="Moore K."/>
            <person name="Momper L."/>
        </authorList>
    </citation>
    <scope>NUCLEOTIDE SEQUENCE [LARGE SCALE GENOMIC DNA]</scope>
    <source>
        <strain evidence="7">ULC18</strain>
    </source>
</reference>
<reference evidence="6 7" key="2">
    <citation type="submission" date="2018-03" db="EMBL/GenBank/DDBJ databases">
        <title>The ancient ancestry and fast evolution of plastids.</title>
        <authorList>
            <person name="Moore K.R."/>
            <person name="Magnabosco C."/>
            <person name="Momper L."/>
            <person name="Gold D.A."/>
            <person name="Bosak T."/>
            <person name="Fournier G.P."/>
        </authorList>
    </citation>
    <scope>NUCLEOTIDE SEQUENCE [LARGE SCALE GENOMIC DNA]</scope>
    <source>
        <strain evidence="6 7">ULC18</strain>
    </source>
</reference>
<gene>
    <name evidence="6" type="ORF">C7B82_02420</name>
</gene>
<feature type="transmembrane region" description="Helical" evidence="4">
    <location>
        <begin position="23"/>
        <end position="45"/>
    </location>
</feature>
<sequence>MQTVTSKTTAVSKPLSKLTQRRVLVVAALGGMIATGCLLYGASYFSLASQKAISAVPVSTKATRVTALGRLEPQGEVIQLAASSKGSRVEQLLVQRGDRVRAGQVIAVLDSRDRLQAALEKAKQDVQIAFTKLAQVKAGAKTGEIGAQSATIARLNAELNNAQLEAQRYQTLYEQGAISASSRDSKQLVADTTRAQLQQAKNTLSSVAEIRPVDVTAAEAEVASAQTVVKQAQADLALALVRSPRDGQVLKVHTWAGEIVGDQGIVDLGQTDQMYVVAEVYESDVKDVRMGQPATITSSAFNGDVHGTVKEIGLQIQKKGVLDTNPTADADARIVEVKIRLDKPGSRKVAGLTNLEVTVQIAKEAT</sequence>
<comment type="subcellular location">
    <subcellularLocation>
        <location evidence="1">Cell envelope</location>
    </subcellularLocation>
</comment>
<dbReference type="RefSeq" id="WP_106254718.1">
    <property type="nucleotide sequence ID" value="NZ_CAWNSW010000073.1"/>
</dbReference>
<keyword evidence="4" id="KW-1133">Transmembrane helix</keyword>
<dbReference type="GO" id="GO:0030313">
    <property type="term" value="C:cell envelope"/>
    <property type="evidence" value="ECO:0007669"/>
    <property type="project" value="UniProtKB-SubCell"/>
</dbReference>
<feature type="coiled-coil region" evidence="3">
    <location>
        <begin position="112"/>
        <end position="172"/>
    </location>
</feature>